<name>A0A1S3TSE2_VIGRR</name>
<dbReference type="Gene3D" id="4.10.60.10">
    <property type="entry name" value="Zinc finger, CCHC-type"/>
    <property type="match status" value="1"/>
</dbReference>
<feature type="region of interest" description="Disordered" evidence="2">
    <location>
        <begin position="84"/>
        <end position="110"/>
    </location>
</feature>
<reference evidence="5" key="2">
    <citation type="submission" date="2025-08" db="UniProtKB">
        <authorList>
            <consortium name="RefSeq"/>
        </authorList>
    </citation>
    <scope>IDENTIFICATION</scope>
    <source>
        <tissue evidence="5">Leaf</tissue>
    </source>
</reference>
<reference evidence="4" key="1">
    <citation type="journal article" date="2014" name="Nat. Commun.">
        <title>Genome sequence of mungbean and insights into evolution within Vigna species.</title>
        <authorList>
            <person name="Kang Y.J."/>
            <person name="Kim S.K."/>
            <person name="Kim M.Y."/>
            <person name="Lestari P."/>
            <person name="Kim K.H."/>
            <person name="Ha B.K."/>
            <person name="Jun T.H."/>
            <person name="Hwang W.J."/>
            <person name="Lee T."/>
            <person name="Lee J."/>
            <person name="Shim S."/>
            <person name="Yoon M.Y."/>
            <person name="Jang Y.E."/>
            <person name="Han K.S."/>
            <person name="Taeprayoon P."/>
            <person name="Yoon N."/>
            <person name="Somta P."/>
            <person name="Tanya P."/>
            <person name="Kim K.S."/>
            <person name="Gwag J.G."/>
            <person name="Moon J.K."/>
            <person name="Lee Y.H."/>
            <person name="Park B.S."/>
            <person name="Bombarely A."/>
            <person name="Doyle J.J."/>
            <person name="Jackson S.A."/>
            <person name="Schafleitner R."/>
            <person name="Srinives P."/>
            <person name="Varshney R.K."/>
            <person name="Lee S.H."/>
        </authorList>
    </citation>
    <scope>NUCLEOTIDE SEQUENCE [LARGE SCALE GENOMIC DNA]</scope>
    <source>
        <strain evidence="4">cv. VC1973A</strain>
    </source>
</reference>
<protein>
    <submittedName>
        <fullName evidence="5">Uncharacterized protein LOC106758282</fullName>
    </submittedName>
</protein>
<evidence type="ECO:0000259" key="3">
    <source>
        <dbReference type="PROSITE" id="PS50158"/>
    </source>
</evidence>
<keyword evidence="1" id="KW-0862">Zinc</keyword>
<dbReference type="Pfam" id="PF00098">
    <property type="entry name" value="zf-CCHC"/>
    <property type="match status" value="1"/>
</dbReference>
<evidence type="ECO:0000313" key="5">
    <source>
        <dbReference type="RefSeq" id="XP_014496706.1"/>
    </source>
</evidence>
<feature type="domain" description="CCHC-type" evidence="3">
    <location>
        <begin position="142"/>
        <end position="159"/>
    </location>
</feature>
<gene>
    <name evidence="5" type="primary">LOC106758282</name>
</gene>
<organism evidence="4 5">
    <name type="scientific">Vigna radiata var. radiata</name>
    <name type="common">Mung bean</name>
    <name type="synonym">Phaseolus aureus</name>
    <dbReference type="NCBI Taxonomy" id="3916"/>
    <lineage>
        <taxon>Eukaryota</taxon>
        <taxon>Viridiplantae</taxon>
        <taxon>Streptophyta</taxon>
        <taxon>Embryophyta</taxon>
        <taxon>Tracheophyta</taxon>
        <taxon>Spermatophyta</taxon>
        <taxon>Magnoliopsida</taxon>
        <taxon>eudicotyledons</taxon>
        <taxon>Gunneridae</taxon>
        <taxon>Pentapetalae</taxon>
        <taxon>rosids</taxon>
        <taxon>fabids</taxon>
        <taxon>Fabales</taxon>
        <taxon>Fabaceae</taxon>
        <taxon>Papilionoideae</taxon>
        <taxon>50 kb inversion clade</taxon>
        <taxon>NPAAA clade</taxon>
        <taxon>indigoferoid/millettioid clade</taxon>
        <taxon>Phaseoleae</taxon>
        <taxon>Vigna</taxon>
    </lineage>
</organism>
<keyword evidence="1" id="KW-0479">Metal-binding</keyword>
<proteinExistence type="predicted"/>
<dbReference type="GeneID" id="106758282"/>
<dbReference type="GO" id="GO:0003676">
    <property type="term" value="F:nucleic acid binding"/>
    <property type="evidence" value="ECO:0007669"/>
    <property type="project" value="InterPro"/>
</dbReference>
<dbReference type="Proteomes" id="UP000087766">
    <property type="component" value="Chromosome 4"/>
</dbReference>
<dbReference type="AlphaFoldDB" id="A0A1S3TSE2"/>
<sequence length="205" mass="23417">MRRGTNARGEMATRKDFRNRFLERYFPASAKQERERQFLALRQGSMRFEQGFRHQILKALVHLKINDFPELVEQALVAERMEESQHRVMRPQNGSFSGGRNQKKSYARPQQGGFRGLKCFECGDPHIRRNCPRLTVSKPEERKCYFCYKPGHFASSCPEKKIPGGAPKTQKFSGGKPTAAGRVFVMTGVEASQGAMHLFIPLSFC</sequence>
<dbReference type="SUPFAM" id="SSF57756">
    <property type="entry name" value="Retrovirus zinc finger-like domains"/>
    <property type="match status" value="1"/>
</dbReference>
<dbReference type="RefSeq" id="XP_014496706.1">
    <property type="nucleotide sequence ID" value="XM_014641220.1"/>
</dbReference>
<dbReference type="KEGG" id="vra:106758282"/>
<dbReference type="GO" id="GO:0008270">
    <property type="term" value="F:zinc ion binding"/>
    <property type="evidence" value="ECO:0007669"/>
    <property type="project" value="UniProtKB-KW"/>
</dbReference>
<dbReference type="OrthoDB" id="1431812at2759"/>
<dbReference type="InterPro" id="IPR001878">
    <property type="entry name" value="Znf_CCHC"/>
</dbReference>
<dbReference type="PROSITE" id="PS50158">
    <property type="entry name" value="ZF_CCHC"/>
    <property type="match status" value="1"/>
</dbReference>
<dbReference type="SMART" id="SM00343">
    <property type="entry name" value="ZnF_C2HC"/>
    <property type="match status" value="2"/>
</dbReference>
<evidence type="ECO:0000313" key="4">
    <source>
        <dbReference type="Proteomes" id="UP000087766"/>
    </source>
</evidence>
<evidence type="ECO:0000256" key="1">
    <source>
        <dbReference type="PROSITE-ProRule" id="PRU00047"/>
    </source>
</evidence>
<keyword evidence="1" id="KW-0863">Zinc-finger</keyword>
<dbReference type="InterPro" id="IPR036875">
    <property type="entry name" value="Znf_CCHC_sf"/>
</dbReference>
<evidence type="ECO:0000256" key="2">
    <source>
        <dbReference type="SAM" id="MobiDB-lite"/>
    </source>
</evidence>
<accession>A0A1S3TSE2</accession>
<keyword evidence="4" id="KW-1185">Reference proteome</keyword>